<organism evidence="2 3">
    <name type="scientific">Rubellicoccus peritrichatus</name>
    <dbReference type="NCBI Taxonomy" id="3080537"/>
    <lineage>
        <taxon>Bacteria</taxon>
        <taxon>Pseudomonadati</taxon>
        <taxon>Verrucomicrobiota</taxon>
        <taxon>Opitutia</taxon>
        <taxon>Puniceicoccales</taxon>
        <taxon>Cerasicoccaceae</taxon>
        <taxon>Rubellicoccus</taxon>
    </lineage>
</organism>
<dbReference type="KEGG" id="puo:RZN69_21350"/>
<dbReference type="AlphaFoldDB" id="A0AAQ3QVR6"/>
<evidence type="ECO:0000313" key="2">
    <source>
        <dbReference type="EMBL" id="WOO41175.1"/>
    </source>
</evidence>
<keyword evidence="1" id="KW-0812">Transmembrane</keyword>
<protein>
    <submittedName>
        <fullName evidence="2">Uncharacterized protein</fullName>
    </submittedName>
</protein>
<feature type="transmembrane region" description="Helical" evidence="1">
    <location>
        <begin position="6"/>
        <end position="25"/>
    </location>
</feature>
<keyword evidence="1" id="KW-1133">Transmembrane helix</keyword>
<gene>
    <name evidence="2" type="ORF">RZN69_21350</name>
</gene>
<keyword evidence="3" id="KW-1185">Reference proteome</keyword>
<sequence>MFPIPTELVTLLGTSLIGGIMKLFAMSQEAKRKERLYALQALNTRFAHIEKARKHRDIGFQWTRRVIALLAVLSVIVLPKVVAIWMPDLPVFVGYPEIEEGFMFFTSDVEKIRWVELRGLTLTPLDTHLLSAIIGLYFGGSLAGHNKL</sequence>
<dbReference type="EMBL" id="CP136920">
    <property type="protein sequence ID" value="WOO41175.1"/>
    <property type="molecule type" value="Genomic_DNA"/>
</dbReference>
<proteinExistence type="predicted"/>
<evidence type="ECO:0000313" key="3">
    <source>
        <dbReference type="Proteomes" id="UP001304300"/>
    </source>
</evidence>
<name>A0AAQ3QVR6_9BACT</name>
<feature type="transmembrane region" description="Helical" evidence="1">
    <location>
        <begin position="127"/>
        <end position="144"/>
    </location>
</feature>
<keyword evidence="1" id="KW-0472">Membrane</keyword>
<dbReference type="RefSeq" id="WP_317833588.1">
    <property type="nucleotide sequence ID" value="NZ_CP136920.1"/>
</dbReference>
<feature type="transmembrane region" description="Helical" evidence="1">
    <location>
        <begin position="66"/>
        <end position="86"/>
    </location>
</feature>
<evidence type="ECO:0000256" key="1">
    <source>
        <dbReference type="SAM" id="Phobius"/>
    </source>
</evidence>
<reference evidence="2 3" key="1">
    <citation type="submission" date="2023-10" db="EMBL/GenBank/DDBJ databases">
        <title>Rubellicoccus peritrichatus gen. nov., sp. nov., isolated from an algae of coral reef tank.</title>
        <authorList>
            <person name="Luo J."/>
        </authorList>
    </citation>
    <scope>NUCLEOTIDE SEQUENCE [LARGE SCALE GENOMIC DNA]</scope>
    <source>
        <strain evidence="2 3">CR14</strain>
    </source>
</reference>
<accession>A0AAQ3QVR6</accession>
<dbReference type="Proteomes" id="UP001304300">
    <property type="component" value="Chromosome"/>
</dbReference>